<accession>A0A1I5MQ92</accession>
<proteinExistence type="predicted"/>
<dbReference type="EMBL" id="FOVH01000011">
    <property type="protein sequence ID" value="SFP11710.1"/>
    <property type="molecule type" value="Genomic_DNA"/>
</dbReference>
<evidence type="ECO:0000313" key="2">
    <source>
        <dbReference type="Proteomes" id="UP000183413"/>
    </source>
</evidence>
<gene>
    <name evidence="1" type="ORF">SAMN04489713_111366</name>
</gene>
<dbReference type="Proteomes" id="UP000183413">
    <property type="component" value="Unassembled WGS sequence"/>
</dbReference>
<keyword evidence="2" id="KW-1185">Reference proteome</keyword>
<reference evidence="1 2" key="1">
    <citation type="submission" date="2016-10" db="EMBL/GenBank/DDBJ databases">
        <authorList>
            <person name="de Groot N.N."/>
        </authorList>
    </citation>
    <scope>NUCLEOTIDE SEQUENCE [LARGE SCALE GENOMIC DNA]</scope>
    <source>
        <strain evidence="1 2">DSM 43067</strain>
    </source>
</reference>
<sequence>MGFSASRNLASLGFEGERLYYSPAHPEGNPVRNGDTYNFTDKGPLPAGPTVFWTPNGYKAFEDTVQTGSVVHQATWTVSGYPGRWYIFGKSVRFHLTASSYRFGSADDLGTQPSDAAYRPA</sequence>
<dbReference type="AlphaFoldDB" id="A0A1I5MQ92"/>
<dbReference type="RefSeq" id="WP_075022943.1">
    <property type="nucleotide sequence ID" value="NZ_FOVH01000011.1"/>
</dbReference>
<name>A0A1I5MQ92_9ACTN</name>
<dbReference type="InParanoid" id="A0A1I5MQ92"/>
<organism evidence="1 2">
    <name type="scientific">Actinomadura madurae</name>
    <dbReference type="NCBI Taxonomy" id="1993"/>
    <lineage>
        <taxon>Bacteria</taxon>
        <taxon>Bacillati</taxon>
        <taxon>Actinomycetota</taxon>
        <taxon>Actinomycetes</taxon>
        <taxon>Streptosporangiales</taxon>
        <taxon>Thermomonosporaceae</taxon>
        <taxon>Actinomadura</taxon>
    </lineage>
</organism>
<protein>
    <submittedName>
        <fullName evidence="1">Uncharacterized protein</fullName>
    </submittedName>
</protein>
<evidence type="ECO:0000313" key="1">
    <source>
        <dbReference type="EMBL" id="SFP11710.1"/>
    </source>
</evidence>